<organism evidence="2 3">
    <name type="scientific">Candidatus Woesebacteria bacterium GW2011_GWB1_33_22</name>
    <dbReference type="NCBI Taxonomy" id="1618566"/>
    <lineage>
        <taxon>Bacteria</taxon>
        <taxon>Candidatus Woeseibacteriota</taxon>
    </lineage>
</organism>
<protein>
    <submittedName>
        <fullName evidence="2">Single-stranded nucleic acid binding R3H domain protein</fullName>
    </submittedName>
</protein>
<accession>A0A0F9ZJB0</accession>
<dbReference type="EMBL" id="LBOW01000009">
    <property type="protein sequence ID" value="KKP44313.1"/>
    <property type="molecule type" value="Genomic_DNA"/>
</dbReference>
<comment type="caution">
    <text evidence="2">The sequence shown here is derived from an EMBL/GenBank/DDBJ whole genome shotgun (WGS) entry which is preliminary data.</text>
</comment>
<dbReference type="GO" id="GO:0003723">
    <property type="term" value="F:RNA binding"/>
    <property type="evidence" value="ECO:0007669"/>
    <property type="project" value="InterPro"/>
</dbReference>
<dbReference type="InterPro" id="IPR036867">
    <property type="entry name" value="R3H_dom_sf"/>
</dbReference>
<dbReference type="InterPro" id="IPR001374">
    <property type="entry name" value="R3H_dom"/>
</dbReference>
<dbReference type="CDD" id="cd02414">
    <property type="entry name" value="KH-II_Jag"/>
    <property type="match status" value="1"/>
</dbReference>
<dbReference type="Pfam" id="PF13083">
    <property type="entry name" value="KH_KhpA-B"/>
    <property type="match status" value="1"/>
</dbReference>
<dbReference type="PANTHER" id="PTHR35800:SF1">
    <property type="entry name" value="RNA-BINDING PROTEIN KHPB"/>
    <property type="match status" value="1"/>
</dbReference>
<dbReference type="Gene3D" id="3.30.1370.50">
    <property type="entry name" value="R3H-like domain"/>
    <property type="match status" value="1"/>
</dbReference>
<dbReference type="InterPro" id="IPR039247">
    <property type="entry name" value="KhpB"/>
</dbReference>
<dbReference type="AlphaFoldDB" id="A0A0F9ZJB0"/>
<evidence type="ECO:0000313" key="2">
    <source>
        <dbReference type="EMBL" id="KKP44313.1"/>
    </source>
</evidence>
<dbReference type="STRING" id="1618566.UR35_C0009G0024"/>
<evidence type="ECO:0000259" key="1">
    <source>
        <dbReference type="PROSITE" id="PS51061"/>
    </source>
</evidence>
<dbReference type="Gene3D" id="3.30.300.20">
    <property type="match status" value="1"/>
</dbReference>
<dbReference type="PROSITE" id="PS51061">
    <property type="entry name" value="R3H"/>
    <property type="match status" value="1"/>
</dbReference>
<dbReference type="Proteomes" id="UP000034778">
    <property type="component" value="Unassembled WGS sequence"/>
</dbReference>
<sequence length="154" mass="17427">MTKTLNIVETIEKLAKDLFSLAGVDVQVKVEESEEGNYEVNLETTEETGLLIGFRGENINAIQTVLGIMVKGVTGEWIRIIVNIGDYRQKQEQKLFALADQSADRAIETKEPQPIYNLTAGQRRIIHMYLSKRDDVVTESQGENLERFLVIKSK</sequence>
<name>A0A0F9ZJB0_9BACT</name>
<dbReference type="InterPro" id="IPR015946">
    <property type="entry name" value="KH_dom-like_a/b"/>
</dbReference>
<reference evidence="2 3" key="1">
    <citation type="journal article" date="2015" name="Nature">
        <title>rRNA introns, odd ribosomes, and small enigmatic genomes across a large radiation of phyla.</title>
        <authorList>
            <person name="Brown C.T."/>
            <person name="Hug L.A."/>
            <person name="Thomas B.C."/>
            <person name="Sharon I."/>
            <person name="Castelle C.J."/>
            <person name="Singh A."/>
            <person name="Wilkins M.J."/>
            <person name="Williams K.H."/>
            <person name="Banfield J.F."/>
        </authorList>
    </citation>
    <scope>NUCLEOTIDE SEQUENCE [LARGE SCALE GENOMIC DNA]</scope>
</reference>
<dbReference type="SMART" id="SM00393">
    <property type="entry name" value="R3H"/>
    <property type="match status" value="1"/>
</dbReference>
<dbReference type="PANTHER" id="PTHR35800">
    <property type="entry name" value="PROTEIN JAG"/>
    <property type="match status" value="1"/>
</dbReference>
<dbReference type="Pfam" id="PF01424">
    <property type="entry name" value="R3H"/>
    <property type="match status" value="1"/>
</dbReference>
<dbReference type="InterPro" id="IPR038008">
    <property type="entry name" value="Jag_KH"/>
</dbReference>
<feature type="domain" description="R3H" evidence="1">
    <location>
        <begin position="89"/>
        <end position="154"/>
    </location>
</feature>
<gene>
    <name evidence="2" type="ORF">UR35_C0009G0024</name>
</gene>
<proteinExistence type="predicted"/>
<evidence type="ECO:0000313" key="3">
    <source>
        <dbReference type="Proteomes" id="UP000034778"/>
    </source>
</evidence>